<accession>A0A8A3S562</accession>
<gene>
    <name evidence="8" type="ORF">RJ40_07715</name>
</gene>
<feature type="transmembrane region" description="Helical" evidence="7">
    <location>
        <begin position="12"/>
        <end position="36"/>
    </location>
</feature>
<evidence type="ECO:0000256" key="6">
    <source>
        <dbReference type="ARBA" id="ARBA00023136"/>
    </source>
</evidence>
<dbReference type="Pfam" id="PF01914">
    <property type="entry name" value="MarC"/>
    <property type="match status" value="1"/>
</dbReference>
<feature type="transmembrane region" description="Helical" evidence="7">
    <location>
        <begin position="42"/>
        <end position="60"/>
    </location>
</feature>
<dbReference type="Proteomes" id="UP001042704">
    <property type="component" value="Chromosome"/>
</dbReference>
<comment type="subcellular location">
    <subcellularLocation>
        <location evidence="1 7">Cell membrane</location>
        <topology evidence="1 7">Multi-pass membrane protein</topology>
    </subcellularLocation>
</comment>
<keyword evidence="5 7" id="KW-1133">Transmembrane helix</keyword>
<evidence type="ECO:0000256" key="7">
    <source>
        <dbReference type="RuleBase" id="RU362048"/>
    </source>
</evidence>
<evidence type="ECO:0000256" key="3">
    <source>
        <dbReference type="ARBA" id="ARBA00022475"/>
    </source>
</evidence>
<protein>
    <recommendedName>
        <fullName evidence="7">UPF0056 membrane protein</fullName>
    </recommendedName>
</protein>
<sequence length="70" mass="7279">MGKTGVRRKVAGKTLGTATLIAIFLILAGSLVMRILHFSRGALAVAGGLILLVLALRMCLPAGRKKPPAQ</sequence>
<name>A0A8A3S562_9EURY</name>
<keyword evidence="3" id="KW-1003">Cell membrane</keyword>
<evidence type="ECO:0000313" key="8">
    <source>
        <dbReference type="EMBL" id="QSZ67397.1"/>
    </source>
</evidence>
<dbReference type="InterPro" id="IPR002771">
    <property type="entry name" value="Multi_antbiot-R_MarC"/>
</dbReference>
<dbReference type="EMBL" id="CP036172">
    <property type="protein sequence ID" value="QSZ67397.1"/>
    <property type="molecule type" value="Genomic_DNA"/>
</dbReference>
<keyword evidence="4 7" id="KW-0812">Transmembrane</keyword>
<dbReference type="RefSeq" id="WP_265580286.1">
    <property type="nucleotide sequence ID" value="NZ_CP036172.1"/>
</dbReference>
<reference evidence="8" key="1">
    <citation type="journal article" date="2001" name="Int. J. Syst. Evol. Microbiol.">
        <title>Methanofollis aquaemaris sp. nov., a methanogen isolated from an aquaculture fish pond.</title>
        <authorList>
            <person name="Lai M.C."/>
            <person name="Chen S.C."/>
        </authorList>
    </citation>
    <scope>NUCLEOTIDE SEQUENCE</scope>
    <source>
        <strain evidence="8">N2F9704</strain>
    </source>
</reference>
<dbReference type="AlphaFoldDB" id="A0A8A3S562"/>
<dbReference type="GeneID" id="76424240"/>
<evidence type="ECO:0000256" key="4">
    <source>
        <dbReference type="ARBA" id="ARBA00022692"/>
    </source>
</evidence>
<evidence type="ECO:0000256" key="1">
    <source>
        <dbReference type="ARBA" id="ARBA00004651"/>
    </source>
</evidence>
<reference evidence="8" key="2">
    <citation type="submission" date="2019-02" db="EMBL/GenBank/DDBJ databases">
        <authorList>
            <person name="Chen S.-C."/>
            <person name="Chien H.-H."/>
            <person name="Lai M.-C."/>
        </authorList>
    </citation>
    <scope>NUCLEOTIDE SEQUENCE</scope>
    <source>
        <strain evidence="8">N2F9704</strain>
    </source>
</reference>
<organism evidence="8 9">
    <name type="scientific">Methanofollis aquaemaris</name>
    <dbReference type="NCBI Taxonomy" id="126734"/>
    <lineage>
        <taxon>Archaea</taxon>
        <taxon>Methanobacteriati</taxon>
        <taxon>Methanobacteriota</taxon>
        <taxon>Stenosarchaea group</taxon>
        <taxon>Methanomicrobia</taxon>
        <taxon>Methanomicrobiales</taxon>
        <taxon>Methanomicrobiaceae</taxon>
        <taxon>Methanofollis</taxon>
    </lineage>
</organism>
<comment type="similarity">
    <text evidence="2 7">Belongs to the UPF0056 (MarC) family.</text>
</comment>
<evidence type="ECO:0000313" key="9">
    <source>
        <dbReference type="Proteomes" id="UP001042704"/>
    </source>
</evidence>
<dbReference type="KEGG" id="maqe:RJ40_07715"/>
<keyword evidence="6 7" id="KW-0472">Membrane</keyword>
<proteinExistence type="inferred from homology"/>
<evidence type="ECO:0000256" key="5">
    <source>
        <dbReference type="ARBA" id="ARBA00022989"/>
    </source>
</evidence>
<keyword evidence="9" id="KW-1185">Reference proteome</keyword>
<evidence type="ECO:0000256" key="2">
    <source>
        <dbReference type="ARBA" id="ARBA00009784"/>
    </source>
</evidence>
<comment type="caution">
    <text evidence="7">Lacks conserved residue(s) required for the propagation of feature annotation.</text>
</comment>
<dbReference type="GO" id="GO:0005886">
    <property type="term" value="C:plasma membrane"/>
    <property type="evidence" value="ECO:0007669"/>
    <property type="project" value="UniProtKB-SubCell"/>
</dbReference>